<dbReference type="InterPro" id="IPR006059">
    <property type="entry name" value="SBP"/>
</dbReference>
<dbReference type="PANTHER" id="PTHR30222:SF2">
    <property type="entry name" value="ABC TRANSPORTER SUBSTRATE-BINDING PROTEIN"/>
    <property type="match status" value="1"/>
</dbReference>
<dbReference type="SUPFAM" id="SSF53850">
    <property type="entry name" value="Periplasmic binding protein-like II"/>
    <property type="match status" value="1"/>
</dbReference>
<dbReference type="AlphaFoldDB" id="A0A4Q9FZ09"/>
<dbReference type="EMBL" id="SISK01000007">
    <property type="protein sequence ID" value="TBN39499.1"/>
    <property type="molecule type" value="Genomic_DNA"/>
</dbReference>
<feature type="signal peptide" evidence="2">
    <location>
        <begin position="1"/>
        <end position="20"/>
    </location>
</feature>
<accession>A0A4Q9FZ09</accession>
<sequence>MKTTLVLSTALAGMAFAAAAQEVNVVSWGGAYEVSQVEAYNKPFTAETGITVNMIAADNPATPLKAQIEARNVTGDVFDIEVSDAIRLCDEGALMEINPDDLPAAPDGTPASEDFIEGALQDCAVANIFWGTVIAFDGSKFEGEKPTSAADFFDTEKFPGKRGLPKNPKRTLYLALIADGASPDEIYDLLGTPEGVDRAFAKLDSIKNDVVWWEAGAQPVQLLADGEVVMTTGYNGRFFDAMVGEKKPFEIIWDGQYMDMDMFVIPKDAPNPEAAMEYLKFATDTQRLADQAKYIAYGPSRQSSAALVGMYQDGTTEMAPHMPTNPEHMTTAVMDDPEFWADHDAELTERFNAWLAGS</sequence>
<reference evidence="3 4" key="1">
    <citation type="submission" date="2019-02" db="EMBL/GenBank/DDBJ databases">
        <title>Paracoccus subflavus sp. nov., isolated from marine sediment of the Pacific Ocean.</title>
        <authorList>
            <person name="Zhang G."/>
        </authorList>
    </citation>
    <scope>NUCLEOTIDE SEQUENCE [LARGE SCALE GENOMIC DNA]</scope>
    <source>
        <strain evidence="3 4">GY0581</strain>
    </source>
</reference>
<feature type="chain" id="PRO_5020670224" evidence="2">
    <location>
        <begin position="21"/>
        <end position="358"/>
    </location>
</feature>
<name>A0A4Q9FZ09_9RHOB</name>
<evidence type="ECO:0000313" key="3">
    <source>
        <dbReference type="EMBL" id="TBN39499.1"/>
    </source>
</evidence>
<gene>
    <name evidence="3" type="ORF">EYE42_10785</name>
</gene>
<keyword evidence="4" id="KW-1185">Reference proteome</keyword>
<dbReference type="OrthoDB" id="9815444at2"/>
<organism evidence="3 4">
    <name type="scientific">Paracoccus subflavus</name>
    <dbReference type="NCBI Taxonomy" id="2528244"/>
    <lineage>
        <taxon>Bacteria</taxon>
        <taxon>Pseudomonadati</taxon>
        <taxon>Pseudomonadota</taxon>
        <taxon>Alphaproteobacteria</taxon>
        <taxon>Rhodobacterales</taxon>
        <taxon>Paracoccaceae</taxon>
        <taxon>Paracoccus</taxon>
    </lineage>
</organism>
<keyword evidence="1 2" id="KW-0732">Signal</keyword>
<dbReference type="Pfam" id="PF13416">
    <property type="entry name" value="SBP_bac_8"/>
    <property type="match status" value="1"/>
</dbReference>
<evidence type="ECO:0000256" key="2">
    <source>
        <dbReference type="SAM" id="SignalP"/>
    </source>
</evidence>
<dbReference type="PANTHER" id="PTHR30222">
    <property type="entry name" value="SPERMIDINE/PUTRESCINE-BINDING PERIPLASMIC PROTEIN"/>
    <property type="match status" value="1"/>
</dbReference>
<evidence type="ECO:0000256" key="1">
    <source>
        <dbReference type="ARBA" id="ARBA00022729"/>
    </source>
</evidence>
<dbReference type="Gene3D" id="3.40.190.10">
    <property type="entry name" value="Periplasmic binding protein-like II"/>
    <property type="match status" value="2"/>
</dbReference>
<comment type="caution">
    <text evidence="3">The sequence shown here is derived from an EMBL/GenBank/DDBJ whole genome shotgun (WGS) entry which is preliminary data.</text>
</comment>
<evidence type="ECO:0000313" key="4">
    <source>
        <dbReference type="Proteomes" id="UP000293520"/>
    </source>
</evidence>
<dbReference type="RefSeq" id="WP_130991333.1">
    <property type="nucleotide sequence ID" value="NZ_SISK01000007.1"/>
</dbReference>
<dbReference type="Proteomes" id="UP000293520">
    <property type="component" value="Unassembled WGS sequence"/>
</dbReference>
<proteinExistence type="predicted"/>
<dbReference type="CDD" id="cd13589">
    <property type="entry name" value="PBP2_polyamine_RpCGA009"/>
    <property type="match status" value="1"/>
</dbReference>
<protein>
    <submittedName>
        <fullName evidence="3">ABC transporter substrate-binding protein</fullName>
    </submittedName>
</protein>